<protein>
    <submittedName>
        <fullName evidence="1">Tat protein</fullName>
    </submittedName>
</protein>
<sequence>MDPVDPSLAPW</sequence>
<name>H6CTY7_HV1</name>
<proteinExistence type="predicted"/>
<dbReference type="Proteomes" id="UP000147148">
    <property type="component" value="Genome"/>
</dbReference>
<reference evidence="1 2" key="1">
    <citation type="journal article" date="2011" name="J. Virol.">
        <title>Demographic processes affect HIV-1 evolution in primary infection before the onset of selective processes.</title>
        <authorList>
            <person name="Herbeck J.T."/>
            <person name="Rolland M."/>
            <person name="Liu Y."/>
            <person name="McLaughlin S."/>
            <person name="McNevin J."/>
            <person name="Zhao H."/>
            <person name="Wong K."/>
            <person name="Stoddard J.N."/>
            <person name="Raugi D."/>
            <person name="Sorensen S."/>
            <person name="Genowati I."/>
            <person name="Birditt B."/>
            <person name="McKay A."/>
            <person name="Diem K."/>
            <person name="Maust B.S."/>
            <person name="Deng W."/>
            <person name="Collier A.C."/>
            <person name="Stekler J.D."/>
            <person name="McElrath M.J."/>
            <person name="Mullins J.I."/>
        </authorList>
    </citation>
    <scope>NUCLEOTIDE SEQUENCE [LARGE SCALE GENOMIC DNA]</scope>
    <source>
        <strain evidence="1">USPI83747EI21y05011pcWG2B3</strain>
    </source>
</reference>
<gene>
    <name evidence="1" type="primary">tat</name>
</gene>
<dbReference type="EMBL" id="JN024125">
    <property type="protein sequence ID" value="AFB36666.1"/>
    <property type="molecule type" value="Genomic_RNA"/>
</dbReference>
<organismHost>
    <name type="scientific">Homo sapiens</name>
    <name type="common">Human</name>
    <dbReference type="NCBI Taxonomy" id="9606"/>
</organismHost>
<accession>H6CTY7</accession>
<organism evidence="1 2">
    <name type="scientific">Human immunodeficiency virus type 1</name>
    <name type="common">HIV-1</name>
    <dbReference type="NCBI Taxonomy" id="11676"/>
    <lineage>
        <taxon>Viruses</taxon>
        <taxon>Riboviria</taxon>
        <taxon>Pararnavirae</taxon>
        <taxon>Artverviricota</taxon>
        <taxon>Revtraviricetes</taxon>
        <taxon>Ortervirales</taxon>
        <taxon>Retroviridae</taxon>
        <taxon>Orthoretrovirinae</taxon>
        <taxon>Lentivirus</taxon>
        <taxon>Lentivirus humimdef1</taxon>
    </lineage>
</organism>
<evidence type="ECO:0000313" key="2">
    <source>
        <dbReference type="Proteomes" id="UP000147148"/>
    </source>
</evidence>
<evidence type="ECO:0000313" key="1">
    <source>
        <dbReference type="EMBL" id="AFB36666.1"/>
    </source>
</evidence>